<keyword evidence="1" id="KW-0472">Membrane</keyword>
<dbReference type="Pfam" id="PF19993">
    <property type="entry name" value="DO-GTPase2"/>
    <property type="match status" value="1"/>
</dbReference>
<gene>
    <name evidence="3" type="ORF">GCM10009850_027410</name>
</gene>
<evidence type="ECO:0000313" key="3">
    <source>
        <dbReference type="EMBL" id="GAA2207283.1"/>
    </source>
</evidence>
<keyword evidence="1" id="KW-1133">Transmembrane helix</keyword>
<organism evidence="3 4">
    <name type="scientific">Nonomuraea monospora</name>
    <dbReference type="NCBI Taxonomy" id="568818"/>
    <lineage>
        <taxon>Bacteria</taxon>
        <taxon>Bacillati</taxon>
        <taxon>Actinomycetota</taxon>
        <taxon>Actinomycetes</taxon>
        <taxon>Streptosporangiales</taxon>
        <taxon>Streptosporangiaceae</taxon>
        <taxon>Nonomuraea</taxon>
    </lineage>
</organism>
<evidence type="ECO:0000256" key="1">
    <source>
        <dbReference type="SAM" id="Phobius"/>
    </source>
</evidence>
<feature type="domain" description="Double-GTPase 2" evidence="2">
    <location>
        <begin position="285"/>
        <end position="517"/>
    </location>
</feature>
<proteinExistence type="predicted"/>
<accession>A0ABP5P6F4</accession>
<dbReference type="Proteomes" id="UP001499843">
    <property type="component" value="Unassembled WGS sequence"/>
</dbReference>
<keyword evidence="1" id="KW-0812">Transmembrane</keyword>
<feature type="transmembrane region" description="Helical" evidence="1">
    <location>
        <begin position="140"/>
        <end position="164"/>
    </location>
</feature>
<evidence type="ECO:0000313" key="4">
    <source>
        <dbReference type="Proteomes" id="UP001499843"/>
    </source>
</evidence>
<dbReference type="RefSeq" id="WP_344474306.1">
    <property type="nucleotide sequence ID" value="NZ_BAAAQX010000006.1"/>
</dbReference>
<keyword evidence="4" id="KW-1185">Reference proteome</keyword>
<feature type="transmembrane region" description="Helical" evidence="1">
    <location>
        <begin position="170"/>
        <end position="190"/>
    </location>
</feature>
<reference evidence="4" key="1">
    <citation type="journal article" date="2019" name="Int. J. Syst. Evol. Microbiol.">
        <title>The Global Catalogue of Microorganisms (GCM) 10K type strain sequencing project: providing services to taxonomists for standard genome sequencing and annotation.</title>
        <authorList>
            <consortium name="The Broad Institute Genomics Platform"/>
            <consortium name="The Broad Institute Genome Sequencing Center for Infectious Disease"/>
            <person name="Wu L."/>
            <person name="Ma J."/>
        </authorList>
    </citation>
    <scope>NUCLEOTIDE SEQUENCE [LARGE SCALE GENOMIC DNA]</scope>
    <source>
        <strain evidence="4">JCM 16114</strain>
    </source>
</reference>
<comment type="caution">
    <text evidence="3">The sequence shown here is derived from an EMBL/GenBank/DDBJ whole genome shotgun (WGS) entry which is preliminary data.</text>
</comment>
<dbReference type="InterPro" id="IPR045528">
    <property type="entry name" value="DO-GTPase2"/>
</dbReference>
<name>A0ABP5P6F4_9ACTN</name>
<sequence>MSGYYGGSQSRYRRNPVPSGDGAAVGCGCLVAMCLSPLLLWLLIPATSVMVVCATGHCLYEYLKRLASVMGVGRWAAAAPVPPPPDRPAGRNEPAYVHYLFGPALVDLRHAVRVALPAPWQVGRRYDHLIRRTFQGRDPAGLMVPLGIVSWLSMAVGIGSGFLVVTMLCLIQLTIVGLMAFAVIAAGFVLRAADSGMRVVKGVRTSCPSCHQHVHYPSYDCSASSCGRRHRDIRPGRFGVVKRRCACGTLLPTLLIMGSGDGRMRAFCPHCGEPMSAGAGAVPEIVIPVLGAATTGKTRLMTALVMGLVEGPGGHGATTRFADEQSANAYRGLADKLRAGVHTWKTIKAKDAPLRAYSLRVAPPSGSPRLLHIFDAPGELVGRSELLRELRYIKVARTFLFTLDLLSVDAVWASLPPEEQARQAQLRSDVPTDFVFGQLVQNIEGLGVATTRARLVVALTKDDLVCHSPVLAGVGHGSEDIRRWLEGPAGLDGVVRTMRRHFGEIRFFRTSSWLHDGLIDHSVLDLSGWILAKEGLRVHNSA</sequence>
<dbReference type="EMBL" id="BAAAQX010000006">
    <property type="protein sequence ID" value="GAA2207283.1"/>
    <property type="molecule type" value="Genomic_DNA"/>
</dbReference>
<evidence type="ECO:0000259" key="2">
    <source>
        <dbReference type="Pfam" id="PF19993"/>
    </source>
</evidence>
<protein>
    <recommendedName>
        <fullName evidence="2">Double-GTPase 2 domain-containing protein</fullName>
    </recommendedName>
</protein>